<evidence type="ECO:0000256" key="7">
    <source>
        <dbReference type="ARBA" id="ARBA00023136"/>
    </source>
</evidence>
<keyword evidence="3 8" id="KW-0328">Glycosyltransferase</keyword>
<reference evidence="9 10" key="1">
    <citation type="submission" date="2023-11" db="EMBL/GenBank/DDBJ databases">
        <title>Halocaridina rubra genome assembly.</title>
        <authorList>
            <person name="Smith C."/>
        </authorList>
    </citation>
    <scope>NUCLEOTIDE SEQUENCE [LARGE SCALE GENOMIC DNA]</scope>
    <source>
        <strain evidence="9">EP-1</strain>
        <tissue evidence="9">Whole</tissue>
    </source>
</reference>
<dbReference type="PANTHER" id="PTHR21461">
    <property type="entry name" value="GLYCOSYLTRANSFERASE FAMILY 92 PROTEIN"/>
    <property type="match status" value="1"/>
</dbReference>
<evidence type="ECO:0000256" key="2">
    <source>
        <dbReference type="ARBA" id="ARBA00007647"/>
    </source>
</evidence>
<dbReference type="Proteomes" id="UP001381693">
    <property type="component" value="Unassembled WGS sequence"/>
</dbReference>
<evidence type="ECO:0000256" key="1">
    <source>
        <dbReference type="ARBA" id="ARBA00004167"/>
    </source>
</evidence>
<comment type="subcellular location">
    <subcellularLocation>
        <location evidence="1">Membrane</location>
        <topology evidence="1">Single-pass membrane protein</topology>
    </subcellularLocation>
</comment>
<dbReference type="GO" id="GO:0005737">
    <property type="term" value="C:cytoplasm"/>
    <property type="evidence" value="ECO:0007669"/>
    <property type="project" value="TreeGrafter"/>
</dbReference>
<dbReference type="InterPro" id="IPR008166">
    <property type="entry name" value="Glyco_transf_92"/>
</dbReference>
<name>A0AAN8WTF9_HALRR</name>
<evidence type="ECO:0000313" key="10">
    <source>
        <dbReference type="Proteomes" id="UP001381693"/>
    </source>
</evidence>
<evidence type="ECO:0000256" key="6">
    <source>
        <dbReference type="ARBA" id="ARBA00022989"/>
    </source>
</evidence>
<evidence type="ECO:0000256" key="8">
    <source>
        <dbReference type="RuleBase" id="RU366017"/>
    </source>
</evidence>
<dbReference type="AlphaFoldDB" id="A0AAN8WTF9"/>
<protein>
    <recommendedName>
        <fullName evidence="8">Glycosyltransferase family 92 protein</fullName>
        <ecNumber evidence="8">2.4.1.-</ecNumber>
    </recommendedName>
</protein>
<comment type="similarity">
    <text evidence="2 8">Belongs to the glycosyltransferase 92 family.</text>
</comment>
<proteinExistence type="inferred from homology"/>
<keyword evidence="6" id="KW-1133">Transmembrane helix</keyword>
<keyword evidence="10" id="KW-1185">Reference proteome</keyword>
<sequence>MWVATLDETGGMSLTLPSSLNATRFCMFQNDAHCLATSLAIFIMSTEQIIGDIDVSYLDRHRDDADLAAHHSTLPPCSSLIMRKIGRTGKRQMPHMLTCGISKHEGYRKPLAVSLVEQPCMKAHNLLEVVGEMQRNNDTAFREGHSDSNPKFTVAACPNSVYYYNNDFSARFAEWVETLKAIGFSRVHIPTADVNPGLDKLYAYYEEKGMLGFTKQYYPEPAYNEPSLKRVYKRYEAMDSRGHDPIMCTDCLLRQMHKYRFIAHLDFDEIFMILKQDSFTDWLDSAVKKQTIKSKNPPTYKFEMWPHTDDIPLASEAKTLPEYLYALRHSKMPTDRIKGVKLRHKCVYDMDTVLTVDSHDPIHCLPGKCSLRVVSRSEGHTGHFSSDRCGKPCQFPNNTEEITFLYPYKEQIQKQFSKHFKRCTFYSYDILIFFFT</sequence>
<dbReference type="Pfam" id="PF01697">
    <property type="entry name" value="Glyco_transf_92"/>
    <property type="match status" value="1"/>
</dbReference>
<evidence type="ECO:0000256" key="3">
    <source>
        <dbReference type="ARBA" id="ARBA00022676"/>
    </source>
</evidence>
<keyword evidence="4 8" id="KW-0808">Transferase</keyword>
<comment type="caution">
    <text evidence="9">The sequence shown here is derived from an EMBL/GenBank/DDBJ whole genome shotgun (WGS) entry which is preliminary data.</text>
</comment>
<organism evidence="9 10">
    <name type="scientific">Halocaridina rubra</name>
    <name type="common">Hawaiian red shrimp</name>
    <dbReference type="NCBI Taxonomy" id="373956"/>
    <lineage>
        <taxon>Eukaryota</taxon>
        <taxon>Metazoa</taxon>
        <taxon>Ecdysozoa</taxon>
        <taxon>Arthropoda</taxon>
        <taxon>Crustacea</taxon>
        <taxon>Multicrustacea</taxon>
        <taxon>Malacostraca</taxon>
        <taxon>Eumalacostraca</taxon>
        <taxon>Eucarida</taxon>
        <taxon>Decapoda</taxon>
        <taxon>Pleocyemata</taxon>
        <taxon>Caridea</taxon>
        <taxon>Atyoidea</taxon>
        <taxon>Atyidae</taxon>
        <taxon>Halocaridina</taxon>
    </lineage>
</organism>
<keyword evidence="7" id="KW-0472">Membrane</keyword>
<dbReference type="PANTHER" id="PTHR21461:SF83">
    <property type="entry name" value="GLYCOSYLTRANSFERASE FAMILY 92 PROTEIN"/>
    <property type="match status" value="1"/>
</dbReference>
<dbReference type="GO" id="GO:0016020">
    <property type="term" value="C:membrane"/>
    <property type="evidence" value="ECO:0007669"/>
    <property type="project" value="UniProtKB-SubCell"/>
</dbReference>
<evidence type="ECO:0000313" key="9">
    <source>
        <dbReference type="EMBL" id="KAK7070016.1"/>
    </source>
</evidence>
<evidence type="ECO:0000256" key="4">
    <source>
        <dbReference type="ARBA" id="ARBA00022679"/>
    </source>
</evidence>
<dbReference type="EC" id="2.4.1.-" evidence="8"/>
<dbReference type="EMBL" id="JAXCGZ010015602">
    <property type="protein sequence ID" value="KAK7070016.1"/>
    <property type="molecule type" value="Genomic_DNA"/>
</dbReference>
<accession>A0AAN8WTF9</accession>
<evidence type="ECO:0000256" key="5">
    <source>
        <dbReference type="ARBA" id="ARBA00022692"/>
    </source>
</evidence>
<gene>
    <name evidence="9" type="ORF">SK128_027944</name>
</gene>
<keyword evidence="5" id="KW-0812">Transmembrane</keyword>
<feature type="non-terminal residue" evidence="9">
    <location>
        <position position="436"/>
    </location>
</feature>
<dbReference type="GO" id="GO:0016757">
    <property type="term" value="F:glycosyltransferase activity"/>
    <property type="evidence" value="ECO:0007669"/>
    <property type="project" value="UniProtKB-UniRule"/>
</dbReference>